<dbReference type="SUPFAM" id="SSF51658">
    <property type="entry name" value="Xylose isomerase-like"/>
    <property type="match status" value="1"/>
</dbReference>
<reference evidence="2 3" key="1">
    <citation type="submission" date="2020-04" db="EMBL/GenBank/DDBJ databases">
        <authorList>
            <consortium name="Desulfovibrio sp. FSS-1 genome sequencing consortium"/>
            <person name="Shimoshige H."/>
            <person name="Kobayashi H."/>
            <person name="Maekawa T."/>
        </authorList>
    </citation>
    <scope>NUCLEOTIDE SEQUENCE [LARGE SCALE GENOMIC DNA]</scope>
    <source>
        <strain evidence="2 3">SIID29052-01</strain>
    </source>
</reference>
<dbReference type="Pfam" id="PF01261">
    <property type="entry name" value="AP_endonuc_2"/>
    <property type="match status" value="1"/>
</dbReference>
<gene>
    <name evidence="2" type="ORF">NNJEOMEG_00716</name>
</gene>
<protein>
    <recommendedName>
        <fullName evidence="1">Xylose isomerase-like TIM barrel domain-containing protein</fullName>
    </recommendedName>
</protein>
<dbReference type="Proteomes" id="UP000494245">
    <property type="component" value="Unassembled WGS sequence"/>
</dbReference>
<dbReference type="InterPro" id="IPR013022">
    <property type="entry name" value="Xyl_isomerase-like_TIM-brl"/>
</dbReference>
<organism evidence="2 3">
    <name type="scientific">Fundidesulfovibrio magnetotacticus</name>
    <dbReference type="NCBI Taxonomy" id="2730080"/>
    <lineage>
        <taxon>Bacteria</taxon>
        <taxon>Pseudomonadati</taxon>
        <taxon>Thermodesulfobacteriota</taxon>
        <taxon>Desulfovibrionia</taxon>
        <taxon>Desulfovibrionales</taxon>
        <taxon>Desulfovibrionaceae</taxon>
        <taxon>Fundidesulfovibrio</taxon>
    </lineage>
</organism>
<keyword evidence="3" id="KW-1185">Reference proteome</keyword>
<evidence type="ECO:0000259" key="1">
    <source>
        <dbReference type="Pfam" id="PF01261"/>
    </source>
</evidence>
<reference evidence="2 3" key="2">
    <citation type="submission" date="2020-05" db="EMBL/GenBank/DDBJ databases">
        <title>Draft genome sequence of Desulfovibrio sp. strainFSS-1.</title>
        <authorList>
            <person name="Shimoshige H."/>
            <person name="Kobayashi H."/>
            <person name="Maekawa T."/>
        </authorList>
    </citation>
    <scope>NUCLEOTIDE SEQUENCE [LARGE SCALE GENOMIC DNA]</scope>
    <source>
        <strain evidence="2 3">SIID29052-01</strain>
    </source>
</reference>
<evidence type="ECO:0000313" key="3">
    <source>
        <dbReference type="Proteomes" id="UP000494245"/>
    </source>
</evidence>
<dbReference type="RefSeq" id="WP_173081385.1">
    <property type="nucleotide sequence ID" value="NZ_BLTE01000002.1"/>
</dbReference>
<dbReference type="EMBL" id="BLTE01000002">
    <property type="protein sequence ID" value="GFK92888.1"/>
    <property type="molecule type" value="Genomic_DNA"/>
</dbReference>
<dbReference type="PANTHER" id="PTHR12110">
    <property type="entry name" value="HYDROXYPYRUVATE ISOMERASE"/>
    <property type="match status" value="1"/>
</dbReference>
<sequence>MVFVSLNLRAAAADPARLERFLALGLNPELGLDPLCMDTVAPAWHEALAARLKSLGLRCGLHLPFFDLQPGSADSLVRRATAERLKRAVETARVYGAVHLVGHARYDHLLYVRSEDAWRERAVETWAEALSAWPGHPPLWLENTYEPHPGPVAAMAEALDAAIPGRAGLCLDAGHWFSFARGREQDDLQRWLDAFAPSLGHLHLHDNDGSADQHLGMGDGFMDWEAFFQALEARGLAPTATYEAHTEETLAVTLRYLRERGPAPAVRRVSV</sequence>
<accession>A0A6V8LRC0</accession>
<name>A0A6V8LRC0_9BACT</name>
<comment type="caution">
    <text evidence="2">The sequence shown here is derived from an EMBL/GenBank/DDBJ whole genome shotgun (WGS) entry which is preliminary data.</text>
</comment>
<dbReference type="InterPro" id="IPR036237">
    <property type="entry name" value="Xyl_isomerase-like_sf"/>
</dbReference>
<dbReference type="AlphaFoldDB" id="A0A6V8LRC0"/>
<dbReference type="Gene3D" id="3.20.20.150">
    <property type="entry name" value="Divalent-metal-dependent TIM barrel enzymes"/>
    <property type="match status" value="1"/>
</dbReference>
<dbReference type="InterPro" id="IPR050312">
    <property type="entry name" value="IolE/XylAMocC-like"/>
</dbReference>
<feature type="domain" description="Xylose isomerase-like TIM barrel" evidence="1">
    <location>
        <begin position="41"/>
        <end position="259"/>
    </location>
</feature>
<evidence type="ECO:0000313" key="2">
    <source>
        <dbReference type="EMBL" id="GFK92888.1"/>
    </source>
</evidence>
<proteinExistence type="predicted"/>